<dbReference type="AlphaFoldDB" id="A0AA90NPT3"/>
<proteinExistence type="predicted"/>
<dbReference type="Proteomes" id="UP001178148">
    <property type="component" value="Unassembled WGS sequence"/>
</dbReference>
<dbReference type="EMBL" id="JASXSV010000003">
    <property type="protein sequence ID" value="MDP0588259.1"/>
    <property type="molecule type" value="Genomic_DNA"/>
</dbReference>
<evidence type="ECO:0000313" key="3">
    <source>
        <dbReference type="Proteomes" id="UP001178148"/>
    </source>
</evidence>
<protein>
    <submittedName>
        <fullName evidence="2">Autotransporter outer membrane beta-barrel domain-containing protein</fullName>
    </submittedName>
</protein>
<dbReference type="InterPro" id="IPR036709">
    <property type="entry name" value="Autotransporte_beta_dom_sf"/>
</dbReference>
<dbReference type="PROSITE" id="PS51208">
    <property type="entry name" value="AUTOTRANSPORTER"/>
    <property type="match status" value="1"/>
</dbReference>
<evidence type="ECO:0000313" key="2">
    <source>
        <dbReference type="EMBL" id="MDP0588259.1"/>
    </source>
</evidence>
<feature type="domain" description="Autotransporter" evidence="1">
    <location>
        <begin position="25"/>
        <end position="310"/>
    </location>
</feature>
<accession>A0AA90NPT3</accession>
<comment type="caution">
    <text evidence="2">The sequence shown here is derived from an EMBL/GenBank/DDBJ whole genome shotgun (WGS) entry which is preliminary data.</text>
</comment>
<dbReference type="SMART" id="SM00869">
    <property type="entry name" value="Autotransporter"/>
    <property type="match status" value="1"/>
</dbReference>
<organism evidence="2 3">
    <name type="scientific">Candidatus Endonucleibacter bathymodioli</name>
    <dbReference type="NCBI Taxonomy" id="539814"/>
    <lineage>
        <taxon>Bacteria</taxon>
        <taxon>Pseudomonadati</taxon>
        <taxon>Pseudomonadota</taxon>
        <taxon>Gammaproteobacteria</taxon>
        <taxon>Oceanospirillales</taxon>
        <taxon>Endozoicomonadaceae</taxon>
        <taxon>Candidatus Endonucleibacter</taxon>
    </lineage>
</organism>
<dbReference type="Pfam" id="PF03797">
    <property type="entry name" value="Autotransporter"/>
    <property type="match status" value="1"/>
</dbReference>
<evidence type="ECO:0000259" key="1">
    <source>
        <dbReference type="PROSITE" id="PS51208"/>
    </source>
</evidence>
<sequence>MVSLDNLSAEDLQASITNRNPLLEKEVGSWHTFVQVNGAKGYFKEQSHRARQSFNSYGLTIGAFKEIDRNLMAGVLFGAQKHNASIGHTGKLIGESVLFGPFMSWAKNNWHVDTSLTWTNTSYLSSRYDMSGNSLTGHYGGSDLAGYFNLGYDIHMSGALQGLTLEPMIELLYQYSELGGFHETGNSMFALKVGKRRRFQSATRVGLNMGYLLKDLENPTELGVTFGFQKQSSGRQHGNYGYLNNVQGPDAAASSDIAYDSPSSSANSVFYGLRFRRLLTGSSTIKLEFSGVKGNRERAESLQVVIEKKI</sequence>
<keyword evidence="3" id="KW-1185">Reference proteome</keyword>
<dbReference type="SUPFAM" id="SSF103515">
    <property type="entry name" value="Autotransporter"/>
    <property type="match status" value="1"/>
</dbReference>
<name>A0AA90NPT3_9GAMM</name>
<dbReference type="Gene3D" id="2.40.128.130">
    <property type="entry name" value="Autotransporter beta-domain"/>
    <property type="match status" value="1"/>
</dbReference>
<dbReference type="InterPro" id="IPR005546">
    <property type="entry name" value="Autotransporte_beta"/>
</dbReference>
<gene>
    <name evidence="2" type="ORF">QS748_03280</name>
</gene>
<reference evidence="2 3" key="1">
    <citation type="journal article" date="2023" name="bioRxiv">
        <title>An intranuclear bacterial parasite of deep-sea mussels expresses apoptosis inhibitors acquired from its host.</title>
        <authorList>
            <person name="Gonzalez Porras M.A."/>
            <person name="Assie A."/>
            <person name="Tietjen M."/>
            <person name="Violette M."/>
            <person name="Kleiner M."/>
            <person name="Gruber-Vodicka H."/>
            <person name="Dubilier N."/>
            <person name="Leisch N."/>
        </authorList>
    </citation>
    <scope>NUCLEOTIDE SEQUENCE [LARGE SCALE GENOMIC DNA]</scope>
    <source>
        <strain evidence="2">IAP13</strain>
    </source>
</reference>